<proteinExistence type="predicted"/>
<dbReference type="RefSeq" id="WP_106308446.1">
    <property type="nucleotide sequence ID" value="NZ_PVWO01000288.1"/>
</dbReference>
<dbReference type="Proteomes" id="UP000238937">
    <property type="component" value="Unassembled WGS sequence"/>
</dbReference>
<organism evidence="2 3">
    <name type="scientific">Chamaesiphon polymorphus CCALA 037</name>
    <dbReference type="NCBI Taxonomy" id="2107692"/>
    <lineage>
        <taxon>Bacteria</taxon>
        <taxon>Bacillati</taxon>
        <taxon>Cyanobacteriota</taxon>
        <taxon>Cyanophyceae</taxon>
        <taxon>Gomontiellales</taxon>
        <taxon>Chamaesiphonaceae</taxon>
        <taxon>Chamaesiphon</taxon>
    </lineage>
</organism>
<feature type="domain" description="Phytochrome chromophore attachment site" evidence="1">
    <location>
        <begin position="18"/>
        <end position="154"/>
    </location>
</feature>
<dbReference type="Pfam" id="PF01590">
    <property type="entry name" value="GAF"/>
    <property type="match status" value="1"/>
</dbReference>
<dbReference type="SMART" id="SM00065">
    <property type="entry name" value="GAF"/>
    <property type="match status" value="1"/>
</dbReference>
<gene>
    <name evidence="2" type="ORF">C7B77_19195</name>
</gene>
<sequence length="164" mass="18578">MSDPALQIIFTRLARDLARDTLIQTTTDELRTAFNADRVALYYFYYKWSGRVTFESLSDRQFSILGSTGPDGCFNGEYAKLYEEGRVRAIPDIESEPIAPCHREHLQQIQVKANLVVPIVTERGLWGLLVAHNCRSTYEWSTDEIVLMQTAAGKLALVPSIYNS</sequence>
<dbReference type="Gene3D" id="3.30.450.40">
    <property type="match status" value="1"/>
</dbReference>
<dbReference type="InterPro" id="IPR029016">
    <property type="entry name" value="GAF-like_dom_sf"/>
</dbReference>
<evidence type="ECO:0000313" key="2">
    <source>
        <dbReference type="EMBL" id="PSB53904.1"/>
    </source>
</evidence>
<dbReference type="PROSITE" id="PS50046">
    <property type="entry name" value="PHYTOCHROME_2"/>
    <property type="match status" value="1"/>
</dbReference>
<dbReference type="OrthoDB" id="516850at2"/>
<dbReference type="AlphaFoldDB" id="A0A2T1G9J5"/>
<evidence type="ECO:0000259" key="1">
    <source>
        <dbReference type="PROSITE" id="PS50046"/>
    </source>
</evidence>
<dbReference type="InterPro" id="IPR003018">
    <property type="entry name" value="GAF"/>
</dbReference>
<accession>A0A2T1G9J5</accession>
<dbReference type="InterPro" id="IPR016132">
    <property type="entry name" value="Phyto_chromo_attachment"/>
</dbReference>
<evidence type="ECO:0000313" key="3">
    <source>
        <dbReference type="Proteomes" id="UP000238937"/>
    </source>
</evidence>
<dbReference type="EMBL" id="PVWO01000288">
    <property type="protein sequence ID" value="PSB53904.1"/>
    <property type="molecule type" value="Genomic_DNA"/>
</dbReference>
<reference evidence="2 3" key="1">
    <citation type="submission" date="2018-03" db="EMBL/GenBank/DDBJ databases">
        <title>The ancient ancestry and fast evolution of plastids.</title>
        <authorList>
            <person name="Moore K.R."/>
            <person name="Magnabosco C."/>
            <person name="Momper L."/>
            <person name="Gold D.A."/>
            <person name="Bosak T."/>
            <person name="Fournier G.P."/>
        </authorList>
    </citation>
    <scope>NUCLEOTIDE SEQUENCE [LARGE SCALE GENOMIC DNA]</scope>
    <source>
        <strain evidence="2 3">CCALA 037</strain>
    </source>
</reference>
<keyword evidence="3" id="KW-1185">Reference proteome</keyword>
<name>A0A2T1G9J5_9CYAN</name>
<protein>
    <recommendedName>
        <fullName evidence="1">Phytochrome chromophore attachment site domain-containing protein</fullName>
    </recommendedName>
</protein>
<comment type="caution">
    <text evidence="2">The sequence shown here is derived from an EMBL/GenBank/DDBJ whole genome shotgun (WGS) entry which is preliminary data.</text>
</comment>
<dbReference type="SUPFAM" id="SSF55781">
    <property type="entry name" value="GAF domain-like"/>
    <property type="match status" value="1"/>
</dbReference>